<gene>
    <name evidence="2" type="ORF">FHR34_006054</name>
</gene>
<keyword evidence="1" id="KW-0732">Signal</keyword>
<feature type="signal peptide" evidence="1">
    <location>
        <begin position="1"/>
        <end position="31"/>
    </location>
</feature>
<evidence type="ECO:0000313" key="2">
    <source>
        <dbReference type="EMBL" id="MBB4927061.1"/>
    </source>
</evidence>
<sequence>MPSRYLRTATAAVLGCAASTLALVGAPAAQAAGGHHWPGQIGVPALATSASCSQAYLPLPDPSCTPGAVNPDVTQDNIDSTICVPGWTTTVRPPTSYTNRLKAQQIVAYGYADTSMSDYEEDHFIPLELGGSPTSPLNLWPEPHYNVNGGTSYGKDGVENKLKNAVCAGEVQLADAQNAIATDWTTAVSTLGLG</sequence>
<accession>A0A7W7VY09</accession>
<comment type="caution">
    <text evidence="2">The sequence shown here is derived from an EMBL/GenBank/DDBJ whole genome shotgun (WGS) entry which is preliminary data.</text>
</comment>
<evidence type="ECO:0000256" key="1">
    <source>
        <dbReference type="SAM" id="SignalP"/>
    </source>
</evidence>
<dbReference type="RefSeq" id="WP_246560152.1">
    <property type="nucleotide sequence ID" value="NZ_JACHJV010000001.1"/>
</dbReference>
<reference evidence="2 3" key="1">
    <citation type="submission" date="2020-08" db="EMBL/GenBank/DDBJ databases">
        <title>Sequencing the genomes of 1000 actinobacteria strains.</title>
        <authorList>
            <person name="Klenk H.-P."/>
        </authorList>
    </citation>
    <scope>NUCLEOTIDE SEQUENCE [LARGE SCALE GENOMIC DNA]</scope>
    <source>
        <strain evidence="2 3">DSM 41654</strain>
    </source>
</reference>
<feature type="chain" id="PRO_5031468964" description="HNH endonuclease" evidence="1">
    <location>
        <begin position="32"/>
        <end position="194"/>
    </location>
</feature>
<protein>
    <recommendedName>
        <fullName evidence="4">HNH endonuclease</fullName>
    </recommendedName>
</protein>
<evidence type="ECO:0008006" key="4">
    <source>
        <dbReference type="Google" id="ProtNLM"/>
    </source>
</evidence>
<dbReference type="AlphaFoldDB" id="A0A7W7VY09"/>
<organism evidence="2 3">
    <name type="scientific">Kitasatospora kifunensis</name>
    <name type="common">Streptomyces kifunensis</name>
    <dbReference type="NCBI Taxonomy" id="58351"/>
    <lineage>
        <taxon>Bacteria</taxon>
        <taxon>Bacillati</taxon>
        <taxon>Actinomycetota</taxon>
        <taxon>Actinomycetes</taxon>
        <taxon>Kitasatosporales</taxon>
        <taxon>Streptomycetaceae</taxon>
        <taxon>Kitasatospora</taxon>
    </lineage>
</organism>
<keyword evidence="3" id="KW-1185">Reference proteome</keyword>
<dbReference type="Proteomes" id="UP000540506">
    <property type="component" value="Unassembled WGS sequence"/>
</dbReference>
<evidence type="ECO:0000313" key="3">
    <source>
        <dbReference type="Proteomes" id="UP000540506"/>
    </source>
</evidence>
<proteinExistence type="predicted"/>
<dbReference type="EMBL" id="JACHJV010000001">
    <property type="protein sequence ID" value="MBB4927061.1"/>
    <property type="molecule type" value="Genomic_DNA"/>
</dbReference>
<name>A0A7W7VY09_KITKI</name>